<reference evidence="1 2" key="1">
    <citation type="journal article" date="2024" name="Ann. Entomol. Soc. Am.">
        <title>Genomic analyses of the southern and eastern yellowjacket wasps (Hymenoptera: Vespidae) reveal evolutionary signatures of social life.</title>
        <authorList>
            <person name="Catto M.A."/>
            <person name="Caine P.B."/>
            <person name="Orr S.E."/>
            <person name="Hunt B.G."/>
            <person name="Goodisman M.A.D."/>
        </authorList>
    </citation>
    <scope>NUCLEOTIDE SEQUENCE [LARGE SCALE GENOMIC DNA]</scope>
    <source>
        <strain evidence="1">232</strain>
        <tissue evidence="1">Head and thorax</tissue>
    </source>
</reference>
<comment type="caution">
    <text evidence="1">The sequence shown here is derived from an EMBL/GenBank/DDBJ whole genome shotgun (WGS) entry which is preliminary data.</text>
</comment>
<organism evidence="1 2">
    <name type="scientific">Vespula maculifrons</name>
    <name type="common">Eastern yellow jacket</name>
    <name type="synonym">Wasp</name>
    <dbReference type="NCBI Taxonomy" id="7453"/>
    <lineage>
        <taxon>Eukaryota</taxon>
        <taxon>Metazoa</taxon>
        <taxon>Ecdysozoa</taxon>
        <taxon>Arthropoda</taxon>
        <taxon>Hexapoda</taxon>
        <taxon>Insecta</taxon>
        <taxon>Pterygota</taxon>
        <taxon>Neoptera</taxon>
        <taxon>Endopterygota</taxon>
        <taxon>Hymenoptera</taxon>
        <taxon>Apocrita</taxon>
        <taxon>Aculeata</taxon>
        <taxon>Vespoidea</taxon>
        <taxon>Vespidae</taxon>
        <taxon>Vespinae</taxon>
        <taxon>Vespula</taxon>
    </lineage>
</organism>
<gene>
    <name evidence="1" type="ORF">V1477_007076</name>
</gene>
<name>A0ABD2CHH4_VESMC</name>
<keyword evidence="2" id="KW-1185">Reference proteome</keyword>
<evidence type="ECO:0000313" key="2">
    <source>
        <dbReference type="Proteomes" id="UP001607303"/>
    </source>
</evidence>
<proteinExistence type="predicted"/>
<evidence type="ECO:0000313" key="1">
    <source>
        <dbReference type="EMBL" id="KAL2744534.1"/>
    </source>
</evidence>
<accession>A0ABD2CHH4</accession>
<dbReference type="EMBL" id="JAYRBN010000050">
    <property type="protein sequence ID" value="KAL2744534.1"/>
    <property type="molecule type" value="Genomic_DNA"/>
</dbReference>
<sequence length="163" mass="19482">MYLIAIAYQQCIMLCNISTNHFMIDHLNLADYHIFQPLQNSLNTILFHNDVELRKQLKDRFIFPVVSTDKHLCAEHLHQCLNVFLKKILVHYLINLKYKSFRNISCYAYGRCYFFSHEYIYYQYLAAKSQHVLMKKTNIILIVNNFVRNGDINLAHQKFNTEI</sequence>
<dbReference type="Proteomes" id="UP001607303">
    <property type="component" value="Unassembled WGS sequence"/>
</dbReference>
<protein>
    <submittedName>
        <fullName evidence="1">Uncharacterized protein</fullName>
    </submittedName>
</protein>
<dbReference type="AlphaFoldDB" id="A0ABD2CHH4"/>